<dbReference type="EMBL" id="CAJVQB010103983">
    <property type="protein sequence ID" value="CAG8851038.1"/>
    <property type="molecule type" value="Genomic_DNA"/>
</dbReference>
<name>A0ABN7XA09_GIGMA</name>
<dbReference type="Proteomes" id="UP000789901">
    <property type="component" value="Unassembled WGS sequence"/>
</dbReference>
<protein>
    <submittedName>
        <fullName evidence="1">16946_t:CDS:1</fullName>
    </submittedName>
</protein>
<sequence>SIQKVDDMDSYLLVNGEAIRLKNVFQNPERPEQCTMNGGVQLELVLNKSEGREFQESAGGGNI</sequence>
<proteinExistence type="predicted"/>
<feature type="non-terminal residue" evidence="1">
    <location>
        <position position="1"/>
    </location>
</feature>
<evidence type="ECO:0000313" key="2">
    <source>
        <dbReference type="Proteomes" id="UP000789901"/>
    </source>
</evidence>
<reference evidence="1 2" key="1">
    <citation type="submission" date="2021-06" db="EMBL/GenBank/DDBJ databases">
        <authorList>
            <person name="Kallberg Y."/>
            <person name="Tangrot J."/>
            <person name="Rosling A."/>
        </authorList>
    </citation>
    <scope>NUCLEOTIDE SEQUENCE [LARGE SCALE GENOMIC DNA]</scope>
    <source>
        <strain evidence="1 2">120-4 pot B 10/14</strain>
    </source>
</reference>
<organism evidence="1 2">
    <name type="scientific">Gigaspora margarita</name>
    <dbReference type="NCBI Taxonomy" id="4874"/>
    <lineage>
        <taxon>Eukaryota</taxon>
        <taxon>Fungi</taxon>
        <taxon>Fungi incertae sedis</taxon>
        <taxon>Mucoromycota</taxon>
        <taxon>Glomeromycotina</taxon>
        <taxon>Glomeromycetes</taxon>
        <taxon>Diversisporales</taxon>
        <taxon>Gigasporaceae</taxon>
        <taxon>Gigaspora</taxon>
    </lineage>
</organism>
<comment type="caution">
    <text evidence="1">The sequence shown here is derived from an EMBL/GenBank/DDBJ whole genome shotgun (WGS) entry which is preliminary data.</text>
</comment>
<accession>A0ABN7XA09</accession>
<evidence type="ECO:0000313" key="1">
    <source>
        <dbReference type="EMBL" id="CAG8851038.1"/>
    </source>
</evidence>
<gene>
    <name evidence="1" type="ORF">GMARGA_LOCUS40527</name>
</gene>
<keyword evidence="2" id="KW-1185">Reference proteome</keyword>